<reference evidence="2" key="1">
    <citation type="submission" date="2019-04" db="EMBL/GenBank/DDBJ databases">
        <title>Evolution of Biomass-Degrading Anaerobic Consortia Revealed by Metagenomics.</title>
        <authorList>
            <person name="Peng X."/>
        </authorList>
    </citation>
    <scope>NUCLEOTIDE SEQUENCE</scope>
    <source>
        <strain evidence="2">SIG140</strain>
    </source>
</reference>
<dbReference type="EMBL" id="SUYC01000016">
    <property type="protein sequence ID" value="MBE6271769.1"/>
    <property type="molecule type" value="Genomic_DNA"/>
</dbReference>
<dbReference type="Proteomes" id="UP000806522">
    <property type="component" value="Unassembled WGS sequence"/>
</dbReference>
<protein>
    <submittedName>
        <fullName evidence="2">Uncharacterized protein</fullName>
    </submittedName>
</protein>
<organism evidence="2 3">
    <name type="scientific">Xylanibacter ruminicola</name>
    <name type="common">Prevotella ruminicola</name>
    <dbReference type="NCBI Taxonomy" id="839"/>
    <lineage>
        <taxon>Bacteria</taxon>
        <taxon>Pseudomonadati</taxon>
        <taxon>Bacteroidota</taxon>
        <taxon>Bacteroidia</taxon>
        <taxon>Bacteroidales</taxon>
        <taxon>Prevotellaceae</taxon>
        <taxon>Xylanibacter</taxon>
    </lineage>
</organism>
<keyword evidence="1" id="KW-1133">Transmembrane helix</keyword>
<keyword evidence="1" id="KW-0472">Membrane</keyword>
<evidence type="ECO:0000313" key="3">
    <source>
        <dbReference type="Proteomes" id="UP000806522"/>
    </source>
</evidence>
<feature type="transmembrane region" description="Helical" evidence="1">
    <location>
        <begin position="33"/>
        <end position="55"/>
    </location>
</feature>
<keyword evidence="1" id="KW-0812">Transmembrane</keyword>
<proteinExistence type="predicted"/>
<gene>
    <name evidence="2" type="ORF">E7101_12625</name>
</gene>
<dbReference type="AlphaFoldDB" id="A0A9D5P2T5"/>
<evidence type="ECO:0000256" key="1">
    <source>
        <dbReference type="SAM" id="Phobius"/>
    </source>
</evidence>
<comment type="caution">
    <text evidence="2">The sequence shown here is derived from an EMBL/GenBank/DDBJ whole genome shotgun (WGS) entry which is preliminary data.</text>
</comment>
<sequence>MRYTKQAMTLAQQILTLQGRGLMMLIPIRQNKWITNFAFSLKLNFLIFPLVAFYLRGFCVRLA</sequence>
<name>A0A9D5P2T5_XYLRU</name>
<accession>A0A9D5P2T5</accession>
<evidence type="ECO:0000313" key="2">
    <source>
        <dbReference type="EMBL" id="MBE6271769.1"/>
    </source>
</evidence>